<gene>
    <name evidence="1" type="ORF">VTL71DRAFT_13468</name>
</gene>
<name>A0ABR4CLQ5_9HELO</name>
<keyword evidence="2" id="KW-1185">Reference proteome</keyword>
<accession>A0ABR4CLQ5</accession>
<proteinExistence type="predicted"/>
<evidence type="ECO:0000313" key="1">
    <source>
        <dbReference type="EMBL" id="KAL2070442.1"/>
    </source>
</evidence>
<evidence type="ECO:0000313" key="2">
    <source>
        <dbReference type="Proteomes" id="UP001595075"/>
    </source>
</evidence>
<organism evidence="1 2">
    <name type="scientific">Oculimacula yallundae</name>
    <dbReference type="NCBI Taxonomy" id="86028"/>
    <lineage>
        <taxon>Eukaryota</taxon>
        <taxon>Fungi</taxon>
        <taxon>Dikarya</taxon>
        <taxon>Ascomycota</taxon>
        <taxon>Pezizomycotina</taxon>
        <taxon>Leotiomycetes</taxon>
        <taxon>Helotiales</taxon>
        <taxon>Ploettnerulaceae</taxon>
        <taxon>Oculimacula</taxon>
    </lineage>
</organism>
<comment type="caution">
    <text evidence="1">The sequence shown here is derived from an EMBL/GenBank/DDBJ whole genome shotgun (WGS) entry which is preliminary data.</text>
</comment>
<dbReference type="Proteomes" id="UP001595075">
    <property type="component" value="Unassembled WGS sequence"/>
</dbReference>
<protein>
    <submittedName>
        <fullName evidence="1">Uncharacterized protein</fullName>
    </submittedName>
</protein>
<sequence length="84" mass="9556">MADKKKKIIKQYFEKKGKHVEASDRGKIRKVPGSGAKSRSVLTRLQKVRRMPSVPPYLGSLFTSLPKRLSSHRVMPIPKRLATK</sequence>
<reference evidence="1 2" key="1">
    <citation type="journal article" date="2024" name="Commun. Biol.">
        <title>Comparative genomic analysis of thermophilic fungi reveals convergent evolutionary adaptations and gene losses.</title>
        <authorList>
            <person name="Steindorff A.S."/>
            <person name="Aguilar-Pontes M.V."/>
            <person name="Robinson A.J."/>
            <person name="Andreopoulos B."/>
            <person name="LaButti K."/>
            <person name="Kuo A."/>
            <person name="Mondo S."/>
            <person name="Riley R."/>
            <person name="Otillar R."/>
            <person name="Haridas S."/>
            <person name="Lipzen A."/>
            <person name="Grimwood J."/>
            <person name="Schmutz J."/>
            <person name="Clum A."/>
            <person name="Reid I.D."/>
            <person name="Moisan M.C."/>
            <person name="Butler G."/>
            <person name="Nguyen T.T.M."/>
            <person name="Dewar K."/>
            <person name="Conant G."/>
            <person name="Drula E."/>
            <person name="Henrissat B."/>
            <person name="Hansel C."/>
            <person name="Singer S."/>
            <person name="Hutchinson M.I."/>
            <person name="de Vries R.P."/>
            <person name="Natvig D.O."/>
            <person name="Powell A.J."/>
            <person name="Tsang A."/>
            <person name="Grigoriev I.V."/>
        </authorList>
    </citation>
    <scope>NUCLEOTIDE SEQUENCE [LARGE SCALE GENOMIC DNA]</scope>
    <source>
        <strain evidence="1 2">CBS 494.80</strain>
    </source>
</reference>
<dbReference type="EMBL" id="JAZHXI010000006">
    <property type="protein sequence ID" value="KAL2070442.1"/>
    <property type="molecule type" value="Genomic_DNA"/>
</dbReference>